<evidence type="ECO:0000313" key="6">
    <source>
        <dbReference type="EMBL" id="CAH1104094.1"/>
    </source>
</evidence>
<dbReference type="Gene3D" id="1.25.10.10">
    <property type="entry name" value="Leucine-rich Repeat Variant"/>
    <property type="match status" value="2"/>
</dbReference>
<feature type="domain" description="Tubulin-folding cofactor D C-terminal" evidence="4">
    <location>
        <begin position="875"/>
        <end position="1059"/>
    </location>
</feature>
<dbReference type="GO" id="GO:0000226">
    <property type="term" value="P:microtubule cytoskeleton organization"/>
    <property type="evidence" value="ECO:0007669"/>
    <property type="project" value="TreeGrafter"/>
</dbReference>
<evidence type="ECO:0000256" key="3">
    <source>
        <dbReference type="ARBA" id="ARBA00023186"/>
    </source>
</evidence>
<dbReference type="GO" id="GO:0034333">
    <property type="term" value="P:adherens junction assembly"/>
    <property type="evidence" value="ECO:0007669"/>
    <property type="project" value="TreeGrafter"/>
</dbReference>
<evidence type="ECO:0000313" key="7">
    <source>
        <dbReference type="Proteomes" id="UP001153636"/>
    </source>
</evidence>
<keyword evidence="3" id="KW-0143">Chaperone</keyword>
<keyword evidence="7" id="KW-1185">Reference proteome</keyword>
<dbReference type="GO" id="GO:0070830">
    <property type="term" value="P:bicellular tight junction assembly"/>
    <property type="evidence" value="ECO:0007669"/>
    <property type="project" value="TreeGrafter"/>
</dbReference>
<dbReference type="InterPro" id="IPR016024">
    <property type="entry name" value="ARM-type_fold"/>
</dbReference>
<protein>
    <recommendedName>
        <fullName evidence="2">Tubulin-specific chaperone D</fullName>
    </recommendedName>
</protein>
<dbReference type="InterPro" id="IPR022577">
    <property type="entry name" value="TBCD_C"/>
</dbReference>
<dbReference type="Pfam" id="PF12612">
    <property type="entry name" value="TFCD_C"/>
    <property type="match status" value="1"/>
</dbReference>
<evidence type="ECO:0000256" key="1">
    <source>
        <dbReference type="ARBA" id="ARBA00006853"/>
    </source>
</evidence>
<dbReference type="Proteomes" id="UP001153636">
    <property type="component" value="Chromosome 16"/>
</dbReference>
<organism evidence="6 7">
    <name type="scientific">Psylliodes chrysocephalus</name>
    <dbReference type="NCBI Taxonomy" id="3402493"/>
    <lineage>
        <taxon>Eukaryota</taxon>
        <taxon>Metazoa</taxon>
        <taxon>Ecdysozoa</taxon>
        <taxon>Arthropoda</taxon>
        <taxon>Hexapoda</taxon>
        <taxon>Insecta</taxon>
        <taxon>Pterygota</taxon>
        <taxon>Neoptera</taxon>
        <taxon>Endopterygota</taxon>
        <taxon>Coleoptera</taxon>
        <taxon>Polyphaga</taxon>
        <taxon>Cucujiformia</taxon>
        <taxon>Chrysomeloidea</taxon>
        <taxon>Chrysomelidae</taxon>
        <taxon>Galerucinae</taxon>
        <taxon>Alticini</taxon>
        <taxon>Psylliodes</taxon>
    </lineage>
</organism>
<dbReference type="GO" id="GO:0005096">
    <property type="term" value="F:GTPase activator activity"/>
    <property type="evidence" value="ECO:0007669"/>
    <property type="project" value="InterPro"/>
</dbReference>
<sequence>MSKPAKNTDVKEEEPFGLGCALEHFSEHEEVFKMIDNLKNIVHSDTSVVERAYEKFSFILNQYIEQPHLIDSHISELLEKCIEITRNADNAIELKHLAFKFMYVVVNVRGYKVIVRHLPHEVSDLEPVLQLLEAQTPDDPDTWTTRYILLLWLSIIVMIPFHMSRFDGFDKDGSNKSSVMERILTLIKTYAVVPDKCRDAAAYLCHQFITRSDVKEKHLSSFIEWSKELSLSNDSNVFIKYGVLACISTILKHGKREDLLPYATNLLQWVVNAEFKNFPGANIQKLVYKIIQRIGLTFLAPRIAVWRYRRGNRSLAANLSSGDNKICVVSSTSKSSDDIEPEDQIDIPDEVEEVMDQLILALRSIDGVVRWSAAKGIGRVTGRLPKDLADDVVGSILELFNPRETDSAWHGGCLALAELSRRGLLLPERLPQVVPVVVKALVYDEPRGYSSVGSHIRDAACYVCWSFSRAYESDVLAPYVKDIASTLLIVTCFDKEINCRRAASAAFQENVGRQGSFPHGIDILTTADFFSVSVRSTAFLNISVYIAQFEEYNIALIDHLVTRKVDYWDSNIRELTAKALHNLTSKNADFMISSVLPSLLEKTYSIDLNARHGSILAIGEIVLALSYIAKLESLLKEDLLESIKLIISKCRDKFYFKGLGGELMKQACCDFIQKCSLAHMPYHDDPVIDDWLQLLNECISYEVATIRLAAVTALPALLQEYYLTKLEICDTITKQYVNELINTTSEQSRMGHCLALGALSKPILERNLDFVVTSLIRSMEPTPISAKWAESRRDAVKALTSVTLLMGDNIGKEFTEKHITDIYNTFLEGLMDYTVDKRGDVGAWIREASVLGLQAITLLLAKIYPKILTSELVTEVLSRIAQQAVEKIDRTRALGAQVFYSFIHSDPSIPNIPHHNDLIRIFPKEECDVLNWNSSSVTFPKFVQLIHLPAFIYSVMVGLVCSVGGLTETLVKDSSLSFFTLLKADLKPEFIQELCDIILKIFDNYRKIDRIIVPMFRFLDKLFDSGSFDSVTSEENSEFMKKLLKLVQFEISGCKDIYKLIDGINVLCQFIQMKGAISEVALVQLSILLCHRQSYVRRTTSNKVYEALLVYGEESRMSPENLESAMTILSSTDWEKPVDQIRPMRNELCGLMGVRVPVAAKKTA</sequence>
<reference evidence="6" key="1">
    <citation type="submission" date="2022-01" db="EMBL/GenBank/DDBJ databases">
        <authorList>
            <person name="King R."/>
        </authorList>
    </citation>
    <scope>NUCLEOTIDE SEQUENCE</scope>
</reference>
<comment type="similarity">
    <text evidence="1">Belongs to the TBCD family.</text>
</comment>
<dbReference type="PANTHER" id="PTHR12658">
    <property type="entry name" value="BETA-TUBULIN COFACTOR D"/>
    <property type="match status" value="1"/>
</dbReference>
<dbReference type="InterPro" id="IPR033162">
    <property type="entry name" value="TBCD"/>
</dbReference>
<dbReference type="OrthoDB" id="10253476at2759"/>
<gene>
    <name evidence="6" type="ORF">PSYICH_LOCUS5068</name>
</gene>
<dbReference type="InterPro" id="IPR011989">
    <property type="entry name" value="ARM-like"/>
</dbReference>
<dbReference type="EMBL" id="OV651828">
    <property type="protein sequence ID" value="CAH1104094.1"/>
    <property type="molecule type" value="Genomic_DNA"/>
</dbReference>
<name>A0A9P0CS42_9CUCU</name>
<dbReference type="InterPro" id="IPR058033">
    <property type="entry name" value="ARM_TBCD_2nd"/>
</dbReference>
<evidence type="ECO:0000259" key="5">
    <source>
        <dbReference type="Pfam" id="PF25767"/>
    </source>
</evidence>
<dbReference type="Pfam" id="PF25767">
    <property type="entry name" value="ARM_TBCD_2nd"/>
    <property type="match status" value="1"/>
</dbReference>
<dbReference type="GO" id="GO:0016328">
    <property type="term" value="C:lateral plasma membrane"/>
    <property type="evidence" value="ECO:0007669"/>
    <property type="project" value="TreeGrafter"/>
</dbReference>
<dbReference type="Pfam" id="PF23579">
    <property type="entry name" value="ARM_TBCD"/>
    <property type="match status" value="1"/>
</dbReference>
<accession>A0A9P0CS42</accession>
<evidence type="ECO:0000259" key="4">
    <source>
        <dbReference type="Pfam" id="PF12612"/>
    </source>
</evidence>
<dbReference type="AlphaFoldDB" id="A0A9P0CS42"/>
<dbReference type="GO" id="GO:0007023">
    <property type="term" value="P:post-chaperonin tubulin folding pathway"/>
    <property type="evidence" value="ECO:0007669"/>
    <property type="project" value="InterPro"/>
</dbReference>
<dbReference type="SUPFAM" id="SSF48371">
    <property type="entry name" value="ARM repeat"/>
    <property type="match status" value="2"/>
</dbReference>
<proteinExistence type="inferred from homology"/>
<dbReference type="PANTHER" id="PTHR12658:SF0">
    <property type="entry name" value="TUBULIN-SPECIFIC CHAPERONE D"/>
    <property type="match status" value="1"/>
</dbReference>
<dbReference type="GO" id="GO:0007021">
    <property type="term" value="P:tubulin complex assembly"/>
    <property type="evidence" value="ECO:0007669"/>
    <property type="project" value="InterPro"/>
</dbReference>
<evidence type="ECO:0000256" key="2">
    <source>
        <dbReference type="ARBA" id="ARBA00015003"/>
    </source>
</evidence>
<feature type="domain" description="Tubulin-folding cofactor D ARM repeats" evidence="5">
    <location>
        <begin position="283"/>
        <end position="521"/>
    </location>
</feature>
<dbReference type="GO" id="GO:0048487">
    <property type="term" value="F:beta-tubulin binding"/>
    <property type="evidence" value="ECO:0007669"/>
    <property type="project" value="InterPro"/>
</dbReference>